<name>A0A5B8XZ89_9DELT</name>
<dbReference type="SUPFAM" id="SSF53056">
    <property type="entry name" value="beta-carbonic anhydrase, cab"/>
    <property type="match status" value="1"/>
</dbReference>
<accession>A0A5B8XZ89</accession>
<dbReference type="InterPro" id="IPR036874">
    <property type="entry name" value="Carbonic_anhydrase_sf"/>
</dbReference>
<evidence type="ECO:0000313" key="3">
    <source>
        <dbReference type="EMBL" id="QED30298.1"/>
    </source>
</evidence>
<comment type="similarity">
    <text evidence="1">Belongs to the beta-class carbonic anhydrase family.</text>
</comment>
<keyword evidence="2" id="KW-0862">Zinc</keyword>
<protein>
    <submittedName>
        <fullName evidence="3">Carbonic anhydrase</fullName>
    </submittedName>
</protein>
<keyword evidence="2" id="KW-0479">Metal-binding</keyword>
<feature type="binding site" evidence="2">
    <location>
        <position position="99"/>
    </location>
    <ligand>
        <name>Zn(2+)</name>
        <dbReference type="ChEBI" id="CHEBI:29105"/>
    </ligand>
</feature>
<evidence type="ECO:0000256" key="2">
    <source>
        <dbReference type="PIRSR" id="PIRSR601765-1"/>
    </source>
</evidence>
<sequence>MRIFSALAVSAFLVACGAKEQQQVQTAGTDTVVKAASAQDPTPALTQGVRDAMTPDAVLNGLKAGNERFLNRTPLYRDYADQIADTSAGQFPSAVILSCIDSRIPTEVVLDQGIGDVFNARVAGNIVNAEILGSMEFATAVAGAKLVVVMGHTKCGAVMGACDNVDLGNVTSLVTNIRPSVEAVAGQSCASSDSSTVDKVASHNVERTIEEIRKQSAIMADLESQGKIKIVGAMYDISSGRVTFM</sequence>
<keyword evidence="4" id="KW-1185">Reference proteome</keyword>
<dbReference type="Pfam" id="PF00484">
    <property type="entry name" value="Pro_CA"/>
    <property type="match status" value="1"/>
</dbReference>
<dbReference type="EMBL" id="CP042467">
    <property type="protein sequence ID" value="QED30298.1"/>
    <property type="molecule type" value="Genomic_DNA"/>
</dbReference>
<feature type="binding site" evidence="2">
    <location>
        <position position="152"/>
    </location>
    <ligand>
        <name>Zn(2+)</name>
        <dbReference type="ChEBI" id="CHEBI:29105"/>
    </ligand>
</feature>
<dbReference type="KEGG" id="bbae:FRD01_05980"/>
<dbReference type="PROSITE" id="PS51257">
    <property type="entry name" value="PROKAR_LIPOPROTEIN"/>
    <property type="match status" value="1"/>
</dbReference>
<reference evidence="3 4" key="1">
    <citation type="submission" date="2019-08" db="EMBL/GenBank/DDBJ databases">
        <authorList>
            <person name="Liang Q."/>
        </authorList>
    </citation>
    <scope>NUCLEOTIDE SEQUENCE [LARGE SCALE GENOMIC DNA]</scope>
    <source>
        <strain evidence="3 4">V1718</strain>
    </source>
</reference>
<dbReference type="CDD" id="cd03378">
    <property type="entry name" value="beta_CA_cladeC"/>
    <property type="match status" value="1"/>
</dbReference>
<dbReference type="PANTHER" id="PTHR11002">
    <property type="entry name" value="CARBONIC ANHYDRASE"/>
    <property type="match status" value="1"/>
</dbReference>
<feature type="binding site" evidence="2">
    <location>
        <position position="101"/>
    </location>
    <ligand>
        <name>Zn(2+)</name>
        <dbReference type="ChEBI" id="CHEBI:29105"/>
    </ligand>
</feature>
<organism evidence="3 4">
    <name type="scientific">Microvenator marinus</name>
    <dbReference type="NCBI Taxonomy" id="2600177"/>
    <lineage>
        <taxon>Bacteria</taxon>
        <taxon>Deltaproteobacteria</taxon>
        <taxon>Bradymonadales</taxon>
        <taxon>Microvenatoraceae</taxon>
        <taxon>Microvenator</taxon>
    </lineage>
</organism>
<dbReference type="Proteomes" id="UP000321595">
    <property type="component" value="Chromosome"/>
</dbReference>
<dbReference type="SMART" id="SM00947">
    <property type="entry name" value="Pro_CA"/>
    <property type="match status" value="1"/>
</dbReference>
<evidence type="ECO:0000256" key="1">
    <source>
        <dbReference type="ARBA" id="ARBA00006217"/>
    </source>
</evidence>
<evidence type="ECO:0000313" key="4">
    <source>
        <dbReference type="Proteomes" id="UP000321595"/>
    </source>
</evidence>
<dbReference type="InterPro" id="IPR001765">
    <property type="entry name" value="Carbonic_anhydrase"/>
</dbReference>
<dbReference type="GO" id="GO:0008270">
    <property type="term" value="F:zinc ion binding"/>
    <property type="evidence" value="ECO:0007669"/>
    <property type="project" value="InterPro"/>
</dbReference>
<dbReference type="PANTHER" id="PTHR11002:SF79">
    <property type="entry name" value="CARBONIC ANHYDRASE 2"/>
    <property type="match status" value="1"/>
</dbReference>
<dbReference type="NCBIfam" id="NF011765">
    <property type="entry name" value="PRK15219.1"/>
    <property type="match status" value="1"/>
</dbReference>
<dbReference type="OrthoDB" id="9797527at2"/>
<dbReference type="AlphaFoldDB" id="A0A5B8XZ89"/>
<dbReference type="Gene3D" id="3.40.1050.10">
    <property type="entry name" value="Carbonic anhydrase"/>
    <property type="match status" value="1"/>
</dbReference>
<dbReference type="GO" id="GO:0004089">
    <property type="term" value="F:carbonate dehydratase activity"/>
    <property type="evidence" value="ECO:0007669"/>
    <property type="project" value="InterPro"/>
</dbReference>
<comment type="cofactor">
    <cofactor evidence="2">
        <name>Zn(2+)</name>
        <dbReference type="ChEBI" id="CHEBI:29105"/>
    </cofactor>
    <text evidence="2">Binds 1 zinc ion per subunit.</text>
</comment>
<proteinExistence type="inferred from homology"/>
<gene>
    <name evidence="3" type="ORF">FRD01_05980</name>
</gene>
<feature type="binding site" evidence="2">
    <location>
        <position position="155"/>
    </location>
    <ligand>
        <name>Zn(2+)</name>
        <dbReference type="ChEBI" id="CHEBI:29105"/>
    </ligand>
</feature>